<proteinExistence type="predicted"/>
<feature type="transmembrane region" description="Helical" evidence="6">
    <location>
        <begin position="384"/>
        <end position="402"/>
    </location>
</feature>
<evidence type="ECO:0000256" key="2">
    <source>
        <dbReference type="ARBA" id="ARBA00022448"/>
    </source>
</evidence>
<evidence type="ECO:0000259" key="7">
    <source>
        <dbReference type="PROSITE" id="PS50850"/>
    </source>
</evidence>
<feature type="domain" description="Major facilitator superfamily (MFS) profile" evidence="7">
    <location>
        <begin position="33"/>
        <end position="513"/>
    </location>
</feature>
<keyword evidence="4 6" id="KW-1133">Transmembrane helix</keyword>
<feature type="transmembrane region" description="Helical" evidence="6">
    <location>
        <begin position="326"/>
        <end position="347"/>
    </location>
</feature>
<dbReference type="PRINTS" id="PR01036">
    <property type="entry name" value="TCRTETB"/>
</dbReference>
<organism evidence="8 9">
    <name type="scientific">Zasmidium cellare</name>
    <name type="common">Wine cellar mold</name>
    <name type="synonym">Racodium cellare</name>
    <dbReference type="NCBI Taxonomy" id="395010"/>
    <lineage>
        <taxon>Eukaryota</taxon>
        <taxon>Fungi</taxon>
        <taxon>Dikarya</taxon>
        <taxon>Ascomycota</taxon>
        <taxon>Pezizomycotina</taxon>
        <taxon>Dothideomycetes</taxon>
        <taxon>Dothideomycetidae</taxon>
        <taxon>Mycosphaerellales</taxon>
        <taxon>Mycosphaerellaceae</taxon>
        <taxon>Zasmidium</taxon>
    </lineage>
</organism>
<evidence type="ECO:0000313" key="9">
    <source>
        <dbReference type="Proteomes" id="UP001305779"/>
    </source>
</evidence>
<feature type="transmembrane region" description="Helical" evidence="6">
    <location>
        <begin position="254"/>
        <end position="276"/>
    </location>
</feature>
<name>A0ABR0F0G9_ZASCE</name>
<feature type="transmembrane region" description="Helical" evidence="6">
    <location>
        <begin position="97"/>
        <end position="117"/>
    </location>
</feature>
<evidence type="ECO:0000256" key="1">
    <source>
        <dbReference type="ARBA" id="ARBA00004141"/>
    </source>
</evidence>
<feature type="transmembrane region" description="Helical" evidence="6">
    <location>
        <begin position="186"/>
        <end position="206"/>
    </location>
</feature>
<protein>
    <recommendedName>
        <fullName evidence="7">Major facilitator superfamily (MFS) profile domain-containing protein</fullName>
    </recommendedName>
</protein>
<dbReference type="InterPro" id="IPR011701">
    <property type="entry name" value="MFS"/>
</dbReference>
<dbReference type="EMBL" id="JAXOVC010000001">
    <property type="protein sequence ID" value="KAK4506935.1"/>
    <property type="molecule type" value="Genomic_DNA"/>
</dbReference>
<reference evidence="8 9" key="1">
    <citation type="journal article" date="2023" name="G3 (Bethesda)">
        <title>A chromosome-level genome assembly of Zasmidium syzygii isolated from banana leaves.</title>
        <authorList>
            <person name="van Westerhoven A.C."/>
            <person name="Mehrabi R."/>
            <person name="Talebi R."/>
            <person name="Steentjes M.B.F."/>
            <person name="Corcolon B."/>
            <person name="Chong P.A."/>
            <person name="Kema G.H.J."/>
            <person name="Seidl M.F."/>
        </authorList>
    </citation>
    <scope>NUCLEOTIDE SEQUENCE [LARGE SCALE GENOMIC DNA]</scope>
    <source>
        <strain evidence="8 9">P124</strain>
    </source>
</reference>
<dbReference type="PANTHER" id="PTHR23501">
    <property type="entry name" value="MAJOR FACILITATOR SUPERFAMILY"/>
    <property type="match status" value="1"/>
</dbReference>
<feature type="transmembrane region" description="Helical" evidence="6">
    <location>
        <begin position="354"/>
        <end position="372"/>
    </location>
</feature>
<keyword evidence="5 6" id="KW-0472">Membrane</keyword>
<comment type="caution">
    <text evidence="8">The sequence shown here is derived from an EMBL/GenBank/DDBJ whole genome shotgun (WGS) entry which is preliminary data.</text>
</comment>
<dbReference type="InterPro" id="IPR020846">
    <property type="entry name" value="MFS_dom"/>
</dbReference>
<feature type="transmembrane region" description="Helical" evidence="6">
    <location>
        <begin position="123"/>
        <end position="144"/>
    </location>
</feature>
<dbReference type="CDD" id="cd17502">
    <property type="entry name" value="MFS_Azr1_MDR_like"/>
    <property type="match status" value="1"/>
</dbReference>
<accession>A0ABR0F0G9</accession>
<sequence>MAESQPPNEEKGPDDVVVEKPEEYTTGAALVALVGSLMLGMFLVALDNTILSTAIPKITDQFKDLSKVSWYGAAYFMTFGGFQSTWGKLYKYFHIKIWYLVAMVIFEVGSLVCAVAQDPTTLIVGRAIAGLGGSGVTVGLFTIIGFAASPEKRPQFLGMIGAVYAIAAVLGPLIGGAFTEKVSWRWCFYINLPIGGLGVVITMFFFKLPSTAKPVAASFKEKFLQLDLVGAALMMALLISYILALQYGGQTYPWNSSVVIGLLVGFVAILAVFVVWELYQKEYAMIVPRLTSRKEHYLPSGSYFVLLYYLPIYFQSVDNASPIGSGVRMLALIIPLTFAAIAQGFAYTNIGITPLFWTVGGTLGTIGCGLLYTMDESTPTGKWIGYQILVGVAVGFTTQVALQNAQVQCRPEDLSQATAVINFFLTLGGSLFISAAQCAFNNELIKYIAANLPGIDPAIALGTGATEIRKAFPAEQVPIVIDAYVAGLKNVFIIAIAAFSAATVVGFLGDWKRLDAEKIKKAAGGAA</sequence>
<dbReference type="Proteomes" id="UP001305779">
    <property type="component" value="Unassembled WGS sequence"/>
</dbReference>
<gene>
    <name evidence="8" type="ORF">PRZ48_000668</name>
</gene>
<evidence type="ECO:0000313" key="8">
    <source>
        <dbReference type="EMBL" id="KAK4506935.1"/>
    </source>
</evidence>
<feature type="transmembrane region" description="Helical" evidence="6">
    <location>
        <begin position="156"/>
        <end position="174"/>
    </location>
</feature>
<feature type="transmembrane region" description="Helical" evidence="6">
    <location>
        <begin position="491"/>
        <end position="511"/>
    </location>
</feature>
<dbReference type="SUPFAM" id="SSF103473">
    <property type="entry name" value="MFS general substrate transporter"/>
    <property type="match status" value="2"/>
</dbReference>
<dbReference type="InterPro" id="IPR036259">
    <property type="entry name" value="MFS_trans_sf"/>
</dbReference>
<evidence type="ECO:0000256" key="3">
    <source>
        <dbReference type="ARBA" id="ARBA00022692"/>
    </source>
</evidence>
<evidence type="ECO:0000256" key="4">
    <source>
        <dbReference type="ARBA" id="ARBA00022989"/>
    </source>
</evidence>
<feature type="transmembrane region" description="Helical" evidence="6">
    <location>
        <begin position="226"/>
        <end position="248"/>
    </location>
</feature>
<feature type="transmembrane region" description="Helical" evidence="6">
    <location>
        <begin position="297"/>
        <end position="314"/>
    </location>
</feature>
<keyword evidence="9" id="KW-1185">Reference proteome</keyword>
<dbReference type="Pfam" id="PF07690">
    <property type="entry name" value="MFS_1"/>
    <property type="match status" value="1"/>
</dbReference>
<dbReference type="PROSITE" id="PS50850">
    <property type="entry name" value="MFS"/>
    <property type="match status" value="1"/>
</dbReference>
<comment type="subcellular location">
    <subcellularLocation>
        <location evidence="1">Membrane</location>
        <topology evidence="1">Multi-pass membrane protein</topology>
    </subcellularLocation>
</comment>
<feature type="transmembrane region" description="Helical" evidence="6">
    <location>
        <begin position="24"/>
        <end position="46"/>
    </location>
</feature>
<keyword evidence="3 6" id="KW-0812">Transmembrane</keyword>
<feature type="transmembrane region" description="Helical" evidence="6">
    <location>
        <begin position="414"/>
        <end position="436"/>
    </location>
</feature>
<evidence type="ECO:0000256" key="5">
    <source>
        <dbReference type="ARBA" id="ARBA00023136"/>
    </source>
</evidence>
<dbReference type="Gene3D" id="1.20.1250.20">
    <property type="entry name" value="MFS general substrate transporter like domains"/>
    <property type="match status" value="1"/>
</dbReference>
<evidence type="ECO:0000256" key="6">
    <source>
        <dbReference type="SAM" id="Phobius"/>
    </source>
</evidence>
<keyword evidence="2" id="KW-0813">Transport</keyword>
<dbReference type="PANTHER" id="PTHR23501:SF177">
    <property type="entry name" value="MAJOR FACILITATOR SUPERFAMILY (MFS) PROFILE DOMAIN-CONTAINING PROTEIN-RELATED"/>
    <property type="match status" value="1"/>
</dbReference>